<dbReference type="PANTHER" id="PTHR42794">
    <property type="entry name" value="HEMIN IMPORT ATP-BINDING PROTEIN HMUV"/>
    <property type="match status" value="1"/>
</dbReference>
<accession>A0A4R1FM74</accession>
<dbReference type="GO" id="GO:0016887">
    <property type="term" value="F:ATP hydrolysis activity"/>
    <property type="evidence" value="ECO:0007669"/>
    <property type="project" value="InterPro"/>
</dbReference>
<dbReference type="FunFam" id="3.40.50.300:FF:000134">
    <property type="entry name" value="Iron-enterobactin ABC transporter ATP-binding protein"/>
    <property type="match status" value="1"/>
</dbReference>
<evidence type="ECO:0000256" key="2">
    <source>
        <dbReference type="ARBA" id="ARBA00022741"/>
    </source>
</evidence>
<dbReference type="PROSITE" id="PS50893">
    <property type="entry name" value="ABC_TRANSPORTER_2"/>
    <property type="match status" value="1"/>
</dbReference>
<feature type="region of interest" description="Disordered" evidence="4">
    <location>
        <begin position="268"/>
        <end position="328"/>
    </location>
</feature>
<dbReference type="InterPro" id="IPR017871">
    <property type="entry name" value="ABC_transporter-like_CS"/>
</dbReference>
<dbReference type="AlphaFoldDB" id="A0A4R1FM74"/>
<organism evidence="6 7">
    <name type="scientific">Nocardia alba</name>
    <dbReference type="NCBI Taxonomy" id="225051"/>
    <lineage>
        <taxon>Bacteria</taxon>
        <taxon>Bacillati</taxon>
        <taxon>Actinomycetota</taxon>
        <taxon>Actinomycetes</taxon>
        <taxon>Mycobacteriales</taxon>
        <taxon>Nocardiaceae</taxon>
        <taxon>Nocardia</taxon>
    </lineage>
</organism>
<dbReference type="InterPro" id="IPR003593">
    <property type="entry name" value="AAA+_ATPase"/>
</dbReference>
<name>A0A4R1FM74_9NOCA</name>
<proteinExistence type="predicted"/>
<evidence type="ECO:0000259" key="5">
    <source>
        <dbReference type="PROSITE" id="PS50893"/>
    </source>
</evidence>
<dbReference type="InterPro" id="IPR003439">
    <property type="entry name" value="ABC_transporter-like_ATP-bd"/>
</dbReference>
<keyword evidence="3 6" id="KW-0067">ATP-binding</keyword>
<evidence type="ECO:0000256" key="1">
    <source>
        <dbReference type="ARBA" id="ARBA00022448"/>
    </source>
</evidence>
<keyword evidence="1" id="KW-0813">Transport</keyword>
<evidence type="ECO:0000256" key="4">
    <source>
        <dbReference type="SAM" id="MobiDB-lite"/>
    </source>
</evidence>
<dbReference type="Proteomes" id="UP000294856">
    <property type="component" value="Unassembled WGS sequence"/>
</dbReference>
<evidence type="ECO:0000313" key="7">
    <source>
        <dbReference type="Proteomes" id="UP000294856"/>
    </source>
</evidence>
<reference evidence="6 7" key="1">
    <citation type="submission" date="2019-03" db="EMBL/GenBank/DDBJ databases">
        <title>Genomic Encyclopedia of Type Strains, Phase IV (KMG-IV): sequencing the most valuable type-strain genomes for metagenomic binning, comparative biology and taxonomic classification.</title>
        <authorList>
            <person name="Goeker M."/>
        </authorList>
    </citation>
    <scope>NUCLEOTIDE SEQUENCE [LARGE SCALE GENOMIC DNA]</scope>
    <source>
        <strain evidence="6 7">DSM 44684</strain>
    </source>
</reference>
<protein>
    <submittedName>
        <fullName evidence="6">Iron complex transport system ATP-binding protein</fullName>
    </submittedName>
</protein>
<evidence type="ECO:0000313" key="6">
    <source>
        <dbReference type="EMBL" id="TCJ95683.1"/>
    </source>
</evidence>
<evidence type="ECO:0000256" key="3">
    <source>
        <dbReference type="ARBA" id="ARBA00022840"/>
    </source>
</evidence>
<dbReference type="Gene3D" id="3.40.50.300">
    <property type="entry name" value="P-loop containing nucleotide triphosphate hydrolases"/>
    <property type="match status" value="1"/>
</dbReference>
<keyword evidence="7" id="KW-1185">Reference proteome</keyword>
<dbReference type="Pfam" id="PF00005">
    <property type="entry name" value="ABC_tran"/>
    <property type="match status" value="1"/>
</dbReference>
<comment type="caution">
    <text evidence="6">The sequence shown here is derived from an EMBL/GenBank/DDBJ whole genome shotgun (WGS) entry which is preliminary data.</text>
</comment>
<dbReference type="PANTHER" id="PTHR42794:SF2">
    <property type="entry name" value="ABC TRANSPORTER ATP-BINDING PROTEIN"/>
    <property type="match status" value="1"/>
</dbReference>
<dbReference type="SMART" id="SM00382">
    <property type="entry name" value="AAA"/>
    <property type="match status" value="1"/>
</dbReference>
<feature type="domain" description="ABC transporter" evidence="5">
    <location>
        <begin position="2"/>
        <end position="235"/>
    </location>
</feature>
<gene>
    <name evidence="6" type="ORF">DFR71_4598</name>
</gene>
<dbReference type="PROSITE" id="PS00211">
    <property type="entry name" value="ABC_TRANSPORTER_1"/>
    <property type="match status" value="1"/>
</dbReference>
<keyword evidence="2" id="KW-0547">Nucleotide-binding</keyword>
<dbReference type="CDD" id="cd03214">
    <property type="entry name" value="ABC_Iron-Siderophores_B12_Hemin"/>
    <property type="match status" value="1"/>
</dbReference>
<dbReference type="STRING" id="1210063.GCA_001612665_03932"/>
<sequence>MITVDQIRFTYDGRITLDDITFRAEPGSTVGLIGPNGSGKSTLLRLIYRALRPAAGSVVIDHKPVDQLRGRELAGRLAVVAQEAAPDTPVTVAETVLLGRSPWVGAFQGYSRADRIAAATALEHVGARALAERRFATLSGGERQRVLIARALAQRADHLLLDEPTNHLDIRYQHELLSLVRGLTATTTIVVLHELNLAARYCDRLVLLDGGRVAAAGTVAEVLTPDILEPVYGIPVRRTSAFGAIQLLFGPADEPAVPMSGDTAATAQTTLPALDRSNDDQQRRGDVPRSDRAPASPTSRTANAPTAGEHEIARADSPSPDPREAATR</sequence>
<dbReference type="OrthoDB" id="3579586at2"/>
<dbReference type="EMBL" id="SMFR01000003">
    <property type="protein sequence ID" value="TCJ95683.1"/>
    <property type="molecule type" value="Genomic_DNA"/>
</dbReference>
<dbReference type="InterPro" id="IPR027417">
    <property type="entry name" value="P-loop_NTPase"/>
</dbReference>
<dbReference type="GO" id="GO:0005524">
    <property type="term" value="F:ATP binding"/>
    <property type="evidence" value="ECO:0007669"/>
    <property type="project" value="UniProtKB-KW"/>
</dbReference>
<dbReference type="SUPFAM" id="SSF52540">
    <property type="entry name" value="P-loop containing nucleoside triphosphate hydrolases"/>
    <property type="match status" value="1"/>
</dbReference>
<dbReference type="RefSeq" id="WP_084472922.1">
    <property type="nucleotide sequence ID" value="NZ_SMFR01000003.1"/>
</dbReference>
<feature type="compositionally biased region" description="Basic and acidic residues" evidence="4">
    <location>
        <begin position="276"/>
        <end position="292"/>
    </location>
</feature>